<dbReference type="PANTHER" id="PTHR21540:SF0">
    <property type="entry name" value="PHD FAMILY PROTEIN"/>
    <property type="match status" value="1"/>
</dbReference>
<dbReference type="PROSITE" id="PS50089">
    <property type="entry name" value="ZF_RING_2"/>
    <property type="match status" value="1"/>
</dbReference>
<evidence type="ECO:0000259" key="3">
    <source>
        <dbReference type="PROSITE" id="PS50966"/>
    </source>
</evidence>
<dbReference type="AlphaFoldDB" id="A0A4R0RHE3"/>
<evidence type="ECO:0000313" key="4">
    <source>
        <dbReference type="EMBL" id="TCD66806.1"/>
    </source>
</evidence>
<dbReference type="Pfam" id="PF04434">
    <property type="entry name" value="SWIM"/>
    <property type="match status" value="1"/>
</dbReference>
<dbReference type="GO" id="GO:0061630">
    <property type="term" value="F:ubiquitin protein ligase activity"/>
    <property type="evidence" value="ECO:0007669"/>
    <property type="project" value="InterPro"/>
</dbReference>
<gene>
    <name evidence="4" type="ORF">EIP91_000942</name>
</gene>
<proteinExistence type="predicted"/>
<feature type="domain" description="SWIM-type" evidence="3">
    <location>
        <begin position="48"/>
        <end position="80"/>
    </location>
</feature>
<feature type="domain" description="RING-type" evidence="2">
    <location>
        <begin position="149"/>
        <end position="196"/>
    </location>
</feature>
<dbReference type="STRING" id="92696.A0A4R0RHE3"/>
<sequence>MFKKKCPQNILERAQRVMDQRMFLLDRTRNGNELREEFAVQGSTGNVYTVVVDKIPSCTCPDSQKGNHCKHILFIFMKVLQVTQACGHWYQKALLTSELEEVFANAPAAPAALASARVRDAYAKATGKASSSSQPYQGKKRIPTEEDDCPVCYENMFKAKESTLTFCDECGNGLHKECFQQWVKAAHGSATCVFCRASVSAAAPAAGSSGARAGGRTAEGYINLAAEAGISPVRDTSSYYHGPRRGARYYGYQTYTENDDFYF</sequence>
<dbReference type="GO" id="GO:0008270">
    <property type="term" value="F:zinc ion binding"/>
    <property type="evidence" value="ECO:0007669"/>
    <property type="project" value="UniProtKB-KW"/>
</dbReference>
<organism evidence="4 5">
    <name type="scientific">Steccherinum ochraceum</name>
    <dbReference type="NCBI Taxonomy" id="92696"/>
    <lineage>
        <taxon>Eukaryota</taxon>
        <taxon>Fungi</taxon>
        <taxon>Dikarya</taxon>
        <taxon>Basidiomycota</taxon>
        <taxon>Agaricomycotina</taxon>
        <taxon>Agaricomycetes</taxon>
        <taxon>Polyporales</taxon>
        <taxon>Steccherinaceae</taxon>
        <taxon>Steccherinum</taxon>
    </lineage>
</organism>
<evidence type="ECO:0000256" key="1">
    <source>
        <dbReference type="PROSITE-ProRule" id="PRU00175"/>
    </source>
</evidence>
<keyword evidence="1" id="KW-0863">Zinc-finger</keyword>
<dbReference type="InterPro" id="IPR039903">
    <property type="entry name" value="Zswim2"/>
</dbReference>
<name>A0A4R0RHE3_9APHY</name>
<keyword evidence="5" id="KW-1185">Reference proteome</keyword>
<protein>
    <submittedName>
        <fullName evidence="4">Uncharacterized protein</fullName>
    </submittedName>
</protein>
<reference evidence="4 5" key="1">
    <citation type="submission" date="2018-11" db="EMBL/GenBank/DDBJ databases">
        <title>Genome assembly of Steccherinum ochraceum LE-BIN_3174, the white-rot fungus of the Steccherinaceae family (The Residual Polyporoid clade, Polyporales, Basidiomycota).</title>
        <authorList>
            <person name="Fedorova T.V."/>
            <person name="Glazunova O.A."/>
            <person name="Landesman E.O."/>
            <person name="Moiseenko K.V."/>
            <person name="Psurtseva N.V."/>
            <person name="Savinova O.S."/>
            <person name="Shakhova N.V."/>
            <person name="Tyazhelova T.V."/>
            <person name="Vasina D.V."/>
        </authorList>
    </citation>
    <scope>NUCLEOTIDE SEQUENCE [LARGE SCALE GENOMIC DNA]</scope>
    <source>
        <strain evidence="4 5">LE-BIN_3174</strain>
    </source>
</reference>
<dbReference type="Gene3D" id="3.30.40.10">
    <property type="entry name" value="Zinc/RING finger domain, C3HC4 (zinc finger)"/>
    <property type="match status" value="1"/>
</dbReference>
<dbReference type="InterPro" id="IPR013083">
    <property type="entry name" value="Znf_RING/FYVE/PHD"/>
</dbReference>
<dbReference type="Proteomes" id="UP000292702">
    <property type="component" value="Unassembled WGS sequence"/>
</dbReference>
<keyword evidence="1" id="KW-0479">Metal-binding</keyword>
<evidence type="ECO:0000313" key="5">
    <source>
        <dbReference type="Proteomes" id="UP000292702"/>
    </source>
</evidence>
<dbReference type="Pfam" id="PF13639">
    <property type="entry name" value="zf-RING_2"/>
    <property type="match status" value="1"/>
</dbReference>
<comment type="caution">
    <text evidence="4">The sequence shown here is derived from an EMBL/GenBank/DDBJ whole genome shotgun (WGS) entry which is preliminary data.</text>
</comment>
<dbReference type="PROSITE" id="PS50966">
    <property type="entry name" value="ZF_SWIM"/>
    <property type="match status" value="1"/>
</dbReference>
<dbReference type="PANTHER" id="PTHR21540">
    <property type="entry name" value="RING FINGER AND SWIM DOMAIN-CONTAINING PROTEIN 2"/>
    <property type="match status" value="1"/>
</dbReference>
<dbReference type="InterPro" id="IPR001841">
    <property type="entry name" value="Znf_RING"/>
</dbReference>
<dbReference type="InterPro" id="IPR007527">
    <property type="entry name" value="Znf_SWIM"/>
</dbReference>
<accession>A0A4R0RHE3</accession>
<dbReference type="EMBL" id="RWJN01000121">
    <property type="protein sequence ID" value="TCD66806.1"/>
    <property type="molecule type" value="Genomic_DNA"/>
</dbReference>
<keyword evidence="1" id="KW-0862">Zinc</keyword>
<dbReference type="SUPFAM" id="SSF57850">
    <property type="entry name" value="RING/U-box"/>
    <property type="match status" value="1"/>
</dbReference>
<dbReference type="OrthoDB" id="2122982at2759"/>
<evidence type="ECO:0000259" key="2">
    <source>
        <dbReference type="PROSITE" id="PS50089"/>
    </source>
</evidence>